<feature type="domain" description="Phosphoribosyltransferase" evidence="6">
    <location>
        <begin position="39"/>
        <end position="162"/>
    </location>
</feature>
<comment type="caution">
    <text evidence="7">The sequence shown here is derived from an EMBL/GenBank/DDBJ whole genome shotgun (WGS) entry which is preliminary data.</text>
</comment>
<keyword evidence="2 5" id="KW-0328">Glycosyltransferase</keyword>
<dbReference type="EMBL" id="QKOF01000006">
    <property type="protein sequence ID" value="MBE2900097.1"/>
    <property type="molecule type" value="Genomic_DNA"/>
</dbReference>
<dbReference type="GO" id="GO:0004422">
    <property type="term" value="F:hypoxanthine phosphoribosyltransferase activity"/>
    <property type="evidence" value="ECO:0007669"/>
    <property type="project" value="UniProtKB-UniRule"/>
</dbReference>
<comment type="catalytic activity">
    <reaction evidence="5">
        <text>IMP + diphosphate = hypoxanthine + 5-phospho-alpha-D-ribose 1-diphosphate</text>
        <dbReference type="Rhea" id="RHEA:17973"/>
        <dbReference type="ChEBI" id="CHEBI:17368"/>
        <dbReference type="ChEBI" id="CHEBI:33019"/>
        <dbReference type="ChEBI" id="CHEBI:58017"/>
        <dbReference type="ChEBI" id="CHEBI:58053"/>
        <dbReference type="EC" id="2.4.2.8"/>
    </reaction>
</comment>
<keyword evidence="4 5" id="KW-0660">Purine salvage</keyword>
<dbReference type="Gene3D" id="3.40.50.2020">
    <property type="match status" value="1"/>
</dbReference>
<accession>A0A842YMB0</accession>
<gene>
    <name evidence="5" type="primary">hpt</name>
    <name evidence="7" type="ORF">DNK57_04605</name>
</gene>
<evidence type="ECO:0000313" key="7">
    <source>
        <dbReference type="EMBL" id="MBE2900097.1"/>
    </source>
</evidence>
<dbReference type="AlphaFoldDB" id="A0A842YMB0"/>
<comment type="similarity">
    <text evidence="5">Belongs to the purine/pyrimidine phosphoribosyltransferase family. Archaeal HPRT subfamily.</text>
</comment>
<evidence type="ECO:0000256" key="1">
    <source>
        <dbReference type="ARBA" id="ARBA00022490"/>
    </source>
</evidence>
<comment type="subcellular location">
    <subcellularLocation>
        <location evidence="5">Cytoplasm</location>
    </subcellularLocation>
</comment>
<reference evidence="7" key="1">
    <citation type="submission" date="2018-06" db="EMBL/GenBank/DDBJ databases">
        <title>Draft genome sequence of Methanothermobacter thermautotrophicus Strain WHS, a thermophilic, hydrogenotrophic methanogen isolated from Washburn Hot Springs in Yellowstone National Park, USA.</title>
        <authorList>
            <person name="Mckay L.J."/>
            <person name="Klingelsmith K."/>
            <person name="Inskeep W.P."/>
            <person name="Fields M.W."/>
        </authorList>
    </citation>
    <scope>NUCLEOTIDE SEQUENCE</scope>
    <source>
        <strain evidence="7">WHS</strain>
    </source>
</reference>
<dbReference type="OrthoDB" id="8323at2157"/>
<dbReference type="NCBIfam" id="NF002635">
    <property type="entry name" value="PRK02304.1-4"/>
    <property type="match status" value="1"/>
</dbReference>
<keyword evidence="3 5" id="KW-0808">Transferase</keyword>
<keyword evidence="1 5" id="KW-0963">Cytoplasm</keyword>
<dbReference type="InterPro" id="IPR026597">
    <property type="entry name" value="HGPRTase-like"/>
</dbReference>
<evidence type="ECO:0000313" key="8">
    <source>
        <dbReference type="Proteomes" id="UP000646659"/>
    </source>
</evidence>
<dbReference type="GO" id="GO:0006166">
    <property type="term" value="P:purine ribonucleoside salvage"/>
    <property type="evidence" value="ECO:0007669"/>
    <property type="project" value="UniProtKB-KW"/>
</dbReference>
<dbReference type="Pfam" id="PF00156">
    <property type="entry name" value="Pribosyltran"/>
    <property type="match status" value="1"/>
</dbReference>
<dbReference type="RefSeq" id="WP_192961884.1">
    <property type="nucleotide sequence ID" value="NZ_QKOF01000006.1"/>
</dbReference>
<proteinExistence type="inferred from homology"/>
<comment type="function">
    <text evidence="5">Catalyzes a salvage reaction resulting in the formation of IMP that is energically less costly than de novo synthesis.</text>
</comment>
<dbReference type="InterPro" id="IPR000836">
    <property type="entry name" value="PRTase_dom"/>
</dbReference>
<dbReference type="SUPFAM" id="SSF53271">
    <property type="entry name" value="PRTase-like"/>
    <property type="match status" value="1"/>
</dbReference>
<dbReference type="CDD" id="cd06223">
    <property type="entry name" value="PRTases_typeI"/>
    <property type="match status" value="1"/>
</dbReference>
<evidence type="ECO:0000256" key="3">
    <source>
        <dbReference type="ARBA" id="ARBA00022679"/>
    </source>
</evidence>
<dbReference type="GO" id="GO:0032264">
    <property type="term" value="P:IMP salvage"/>
    <property type="evidence" value="ECO:0007669"/>
    <property type="project" value="UniProtKB-UniRule"/>
</dbReference>
<comment type="subunit">
    <text evidence="5">Homodimer.</text>
</comment>
<dbReference type="HAMAP" id="MF_01467">
    <property type="entry name" value="Hypx_phosphoribosyltr"/>
    <property type="match status" value="1"/>
</dbReference>
<dbReference type="NCBIfam" id="NF040646">
    <property type="entry name" value="HPT_Archaea"/>
    <property type="match status" value="1"/>
</dbReference>
<dbReference type="UniPathway" id="UPA00591">
    <property type="reaction ID" value="UER00648"/>
</dbReference>
<name>A0A842YMB0_METTF</name>
<evidence type="ECO:0000256" key="4">
    <source>
        <dbReference type="ARBA" id="ARBA00022726"/>
    </source>
</evidence>
<dbReference type="InterPro" id="IPR050118">
    <property type="entry name" value="Pur/Pyrimidine_PRTase"/>
</dbReference>
<dbReference type="EC" id="2.4.2.8" evidence="5"/>
<evidence type="ECO:0000259" key="6">
    <source>
        <dbReference type="Pfam" id="PF00156"/>
    </source>
</evidence>
<dbReference type="GO" id="GO:0005737">
    <property type="term" value="C:cytoplasm"/>
    <property type="evidence" value="ECO:0007669"/>
    <property type="project" value="UniProtKB-SubCell"/>
</dbReference>
<organism evidence="7 8">
    <name type="scientific">Methanothermobacter thermautotrophicus</name>
    <name type="common">Methanobacterium thermoformicicum</name>
    <dbReference type="NCBI Taxonomy" id="145262"/>
    <lineage>
        <taxon>Archaea</taxon>
        <taxon>Methanobacteriati</taxon>
        <taxon>Methanobacteriota</taxon>
        <taxon>Methanomada group</taxon>
        <taxon>Methanobacteria</taxon>
        <taxon>Methanobacteriales</taxon>
        <taxon>Methanobacteriaceae</taxon>
        <taxon>Methanothermobacter</taxon>
    </lineage>
</organism>
<sequence length="192" mass="21182">MLDKLKESLRNSPVIKKGEYDYFVNPVTDGIPLTEPELLEEVAEEIVRRFRPEADKIICIEAMGIHHATVLSLKTGIPFVVVRKRRYGLPGEVAVHQMTGYSEGELYINGVEEGDRVVVIDDVVSTGGTLLAVLEALREIDVDVRDVITVIDKGEGSRVVRERTGFSVKSLVKVDVIDGRVKVEDIPAGGQD</sequence>
<comment type="pathway">
    <text evidence="5">Purine metabolism; IMP biosynthesis via salvage pathway; IMP from hypoxanthine: step 1/1.</text>
</comment>
<dbReference type="PANTHER" id="PTHR43864">
    <property type="entry name" value="HYPOXANTHINE/GUANINE PHOSPHORIBOSYLTRANSFERASE"/>
    <property type="match status" value="1"/>
</dbReference>
<dbReference type="InterPro" id="IPR029057">
    <property type="entry name" value="PRTase-like"/>
</dbReference>
<protein>
    <recommendedName>
        <fullName evidence="5">Hypoxanthine/guanine phosphoribosyltransferase</fullName>
        <shortName evidence="5">HGPRTase</shortName>
        <ecNumber evidence="5">2.4.2.8</ecNumber>
    </recommendedName>
</protein>
<evidence type="ECO:0000256" key="2">
    <source>
        <dbReference type="ARBA" id="ARBA00022676"/>
    </source>
</evidence>
<evidence type="ECO:0000256" key="5">
    <source>
        <dbReference type="HAMAP-Rule" id="MF_01467"/>
    </source>
</evidence>
<dbReference type="PANTHER" id="PTHR43864:SF1">
    <property type="entry name" value="XANTHINE PHOSPHORIBOSYLTRANSFERASE"/>
    <property type="match status" value="1"/>
</dbReference>
<comment type="catalytic activity">
    <reaction evidence="5">
        <text>GMP + diphosphate = guanine + 5-phospho-alpha-D-ribose 1-diphosphate</text>
        <dbReference type="Rhea" id="RHEA:25424"/>
        <dbReference type="ChEBI" id="CHEBI:16235"/>
        <dbReference type="ChEBI" id="CHEBI:33019"/>
        <dbReference type="ChEBI" id="CHEBI:58017"/>
        <dbReference type="ChEBI" id="CHEBI:58115"/>
    </reaction>
</comment>
<dbReference type="Proteomes" id="UP000646659">
    <property type="component" value="Unassembled WGS sequence"/>
</dbReference>